<sequence length="251" mass="28635">MKLKYKKMIIIVSMSTMGIGMVTFSINYKPNGLPTDFAKSQTSVKNISEAAKISEENDVQSKYLPTVTPSVTPEVDIISEAVATNVLEKDAYNEINKLIGKYYVAKLKNDIDNFKPLVNDSNLIDMEDNSRRTKYIDDYKNLACYTKKALEEGTFIVYAYQEVKFNNIETLAPGLDRFYVKTNDKGKPYIYFGEIDKNTENYINETQESEDVMKLINSVNMKYEKAAAKDSVLYEFKLKLEESIQNVAKGE</sequence>
<evidence type="ECO:0000313" key="3">
    <source>
        <dbReference type="Proteomes" id="UP000464314"/>
    </source>
</evidence>
<name>A0A6P1THT2_9FIRM</name>
<keyword evidence="1" id="KW-0472">Membrane</keyword>
<organism evidence="2 3">
    <name type="scientific">Anaerocolumna sedimenticola</name>
    <dbReference type="NCBI Taxonomy" id="2696063"/>
    <lineage>
        <taxon>Bacteria</taxon>
        <taxon>Bacillati</taxon>
        <taxon>Bacillota</taxon>
        <taxon>Clostridia</taxon>
        <taxon>Lachnospirales</taxon>
        <taxon>Lachnospiraceae</taxon>
        <taxon>Anaerocolumna</taxon>
    </lineage>
</organism>
<gene>
    <name evidence="2" type="ORF">Ana3638_01595</name>
</gene>
<dbReference type="EMBL" id="CP048000">
    <property type="protein sequence ID" value="QHQ59649.1"/>
    <property type="molecule type" value="Genomic_DNA"/>
</dbReference>
<dbReference type="KEGG" id="anr:Ana3638_01595"/>
<evidence type="ECO:0000256" key="1">
    <source>
        <dbReference type="SAM" id="Phobius"/>
    </source>
</evidence>
<reference evidence="2 3" key="1">
    <citation type="submission" date="2020-01" db="EMBL/GenBank/DDBJ databases">
        <title>Genome analysis of Anaerocolumna sp. CBA3638.</title>
        <authorList>
            <person name="Kim J."/>
            <person name="Roh S.W."/>
        </authorList>
    </citation>
    <scope>NUCLEOTIDE SEQUENCE [LARGE SCALE GENOMIC DNA]</scope>
    <source>
        <strain evidence="2 3">CBA3638</strain>
    </source>
</reference>
<dbReference type="RefSeq" id="WP_161836418.1">
    <property type="nucleotide sequence ID" value="NZ_CP048000.1"/>
</dbReference>
<dbReference type="AlphaFoldDB" id="A0A6P1THT2"/>
<proteinExistence type="predicted"/>
<keyword evidence="1" id="KW-1133">Transmembrane helix</keyword>
<accession>A0A6P1THT2</accession>
<keyword evidence="3" id="KW-1185">Reference proteome</keyword>
<evidence type="ECO:0000313" key="2">
    <source>
        <dbReference type="EMBL" id="QHQ59649.1"/>
    </source>
</evidence>
<feature type="transmembrane region" description="Helical" evidence="1">
    <location>
        <begin position="9"/>
        <end position="28"/>
    </location>
</feature>
<dbReference type="Proteomes" id="UP000464314">
    <property type="component" value="Chromosome"/>
</dbReference>
<keyword evidence="1" id="KW-0812">Transmembrane</keyword>
<protein>
    <submittedName>
        <fullName evidence="2">Uncharacterized protein</fullName>
    </submittedName>
</protein>